<dbReference type="PIRSF" id="PIRSF006603">
    <property type="entry name" value="DinF"/>
    <property type="match status" value="1"/>
</dbReference>
<feature type="transmembrane region" description="Helical" evidence="10">
    <location>
        <begin position="196"/>
        <end position="219"/>
    </location>
</feature>
<keyword evidence="7" id="KW-0406">Ion transport</keyword>
<evidence type="ECO:0000256" key="8">
    <source>
        <dbReference type="ARBA" id="ARBA00023136"/>
    </source>
</evidence>
<feature type="transmembrane region" description="Helical" evidence="10">
    <location>
        <begin position="287"/>
        <end position="305"/>
    </location>
</feature>
<dbReference type="InterPro" id="IPR050222">
    <property type="entry name" value="MATE_MdtK"/>
</dbReference>
<accession>A0A933SDR2</accession>
<keyword evidence="6 10" id="KW-1133">Transmembrane helix</keyword>
<gene>
    <name evidence="11" type="ORF">HZA61_10350</name>
</gene>
<dbReference type="GO" id="GO:0006811">
    <property type="term" value="P:monoatomic ion transport"/>
    <property type="evidence" value="ECO:0007669"/>
    <property type="project" value="UniProtKB-KW"/>
</dbReference>
<feature type="transmembrane region" description="Helical" evidence="10">
    <location>
        <begin position="420"/>
        <end position="440"/>
    </location>
</feature>
<feature type="transmembrane region" description="Helical" evidence="10">
    <location>
        <begin position="240"/>
        <end position="264"/>
    </location>
</feature>
<dbReference type="NCBIfam" id="TIGR00797">
    <property type="entry name" value="matE"/>
    <property type="match status" value="1"/>
</dbReference>
<proteinExistence type="predicted"/>
<feature type="transmembrane region" description="Helical" evidence="10">
    <location>
        <begin position="171"/>
        <end position="190"/>
    </location>
</feature>
<keyword evidence="4" id="KW-1003">Cell membrane</keyword>
<dbReference type="InterPro" id="IPR048279">
    <property type="entry name" value="MdtK-like"/>
</dbReference>
<protein>
    <recommendedName>
        <fullName evidence="9">Multidrug-efflux transporter</fullName>
    </recommendedName>
</protein>
<sequence>MSGAATTPDTLGRSVPSALVRLALPVLASQTLRLAFQWVDALWVRDLGVNATAAITTSVFVMWTVYSLHDVFGIGISAYVSQLMGAGDRPRAGVAAWKGLQASALMGLVGVALGLFGAEAIFRAMDPSGRIVKEGASYLGVVMLGAPFIMVSLSCENVLRACGDTRTPFVVDLLAVALNAALAPVLIYGLGPFPAMGVAGAAWATVCAQALMFATYMALAARRMPSFPLARRADGPPVRVLGMARVGLPAALIGSLFSVVYIAFVRSASAHGPAAAAMVGIGNRIEAIQFVFSASLGLAAATLLGQAIGANRPDRAAEVLRTSQRWSVAFAAVFMVAMYAVPTFFLGMFTADAGVLELGVPYLRVLALTVVATGLEIATAEAIMGSGHTTAISWIFTVVSLLRIPLAFAVPAWTHSGAMGIVWLITVSCWVRTAAILLWSRRGTWKQGLRGELHGPAELGSPDAPGEAL</sequence>
<evidence type="ECO:0000256" key="5">
    <source>
        <dbReference type="ARBA" id="ARBA00022692"/>
    </source>
</evidence>
<evidence type="ECO:0000256" key="10">
    <source>
        <dbReference type="SAM" id="Phobius"/>
    </source>
</evidence>
<evidence type="ECO:0000256" key="6">
    <source>
        <dbReference type="ARBA" id="ARBA00022989"/>
    </source>
</evidence>
<feature type="transmembrane region" description="Helical" evidence="10">
    <location>
        <begin position="326"/>
        <end position="349"/>
    </location>
</feature>
<dbReference type="PANTHER" id="PTHR43298:SF2">
    <property type="entry name" value="FMN_FAD EXPORTER YEEO-RELATED"/>
    <property type="match status" value="1"/>
</dbReference>
<evidence type="ECO:0000256" key="3">
    <source>
        <dbReference type="ARBA" id="ARBA00022449"/>
    </source>
</evidence>
<dbReference type="Pfam" id="PF01554">
    <property type="entry name" value="MatE"/>
    <property type="match status" value="2"/>
</dbReference>
<feature type="transmembrane region" description="Helical" evidence="10">
    <location>
        <begin position="99"/>
        <end position="118"/>
    </location>
</feature>
<keyword evidence="5 10" id="KW-0812">Transmembrane</keyword>
<evidence type="ECO:0000256" key="7">
    <source>
        <dbReference type="ARBA" id="ARBA00023065"/>
    </source>
</evidence>
<evidence type="ECO:0000256" key="4">
    <source>
        <dbReference type="ARBA" id="ARBA00022475"/>
    </source>
</evidence>
<dbReference type="PANTHER" id="PTHR43298">
    <property type="entry name" value="MULTIDRUG RESISTANCE PROTEIN NORM-RELATED"/>
    <property type="match status" value="1"/>
</dbReference>
<reference evidence="11" key="1">
    <citation type="submission" date="2020-07" db="EMBL/GenBank/DDBJ databases">
        <title>Huge and variable diversity of episymbiotic CPR bacteria and DPANN archaea in groundwater ecosystems.</title>
        <authorList>
            <person name="He C.Y."/>
            <person name="Keren R."/>
            <person name="Whittaker M."/>
            <person name="Farag I.F."/>
            <person name="Doudna J."/>
            <person name="Cate J.H.D."/>
            <person name="Banfield J.F."/>
        </authorList>
    </citation>
    <scope>NUCLEOTIDE SEQUENCE</scope>
    <source>
        <strain evidence="11">NC_groundwater_1813_Pr3_B-0.1um_71_17</strain>
    </source>
</reference>
<evidence type="ECO:0000256" key="2">
    <source>
        <dbReference type="ARBA" id="ARBA00022448"/>
    </source>
</evidence>
<comment type="subcellular location">
    <subcellularLocation>
        <location evidence="1">Cell membrane</location>
        <topology evidence="1">Multi-pass membrane protein</topology>
    </subcellularLocation>
</comment>
<dbReference type="GO" id="GO:0015297">
    <property type="term" value="F:antiporter activity"/>
    <property type="evidence" value="ECO:0007669"/>
    <property type="project" value="UniProtKB-KW"/>
</dbReference>
<name>A0A933SDR2_UNCEI</name>
<keyword evidence="2" id="KW-0813">Transport</keyword>
<dbReference type="InterPro" id="IPR002528">
    <property type="entry name" value="MATE_fam"/>
</dbReference>
<dbReference type="GO" id="GO:0005886">
    <property type="term" value="C:plasma membrane"/>
    <property type="evidence" value="ECO:0007669"/>
    <property type="project" value="UniProtKB-SubCell"/>
</dbReference>
<dbReference type="AlphaFoldDB" id="A0A933SDR2"/>
<feature type="transmembrane region" description="Helical" evidence="10">
    <location>
        <begin position="138"/>
        <end position="159"/>
    </location>
</feature>
<evidence type="ECO:0000256" key="1">
    <source>
        <dbReference type="ARBA" id="ARBA00004651"/>
    </source>
</evidence>
<evidence type="ECO:0000256" key="9">
    <source>
        <dbReference type="ARBA" id="ARBA00031636"/>
    </source>
</evidence>
<evidence type="ECO:0000313" key="11">
    <source>
        <dbReference type="EMBL" id="MBI5169878.1"/>
    </source>
</evidence>
<feature type="transmembrane region" description="Helical" evidence="10">
    <location>
        <begin position="391"/>
        <end position="414"/>
    </location>
</feature>
<keyword evidence="8 10" id="KW-0472">Membrane</keyword>
<dbReference type="GO" id="GO:0042910">
    <property type="term" value="F:xenobiotic transmembrane transporter activity"/>
    <property type="evidence" value="ECO:0007669"/>
    <property type="project" value="InterPro"/>
</dbReference>
<dbReference type="Proteomes" id="UP000696931">
    <property type="component" value="Unassembled WGS sequence"/>
</dbReference>
<organism evidence="11 12">
    <name type="scientific">Eiseniibacteriota bacterium</name>
    <dbReference type="NCBI Taxonomy" id="2212470"/>
    <lineage>
        <taxon>Bacteria</taxon>
        <taxon>Candidatus Eiseniibacteriota</taxon>
    </lineage>
</organism>
<keyword evidence="3" id="KW-0050">Antiport</keyword>
<dbReference type="EMBL" id="JACRIW010000075">
    <property type="protein sequence ID" value="MBI5169878.1"/>
    <property type="molecule type" value="Genomic_DNA"/>
</dbReference>
<comment type="caution">
    <text evidence="11">The sequence shown here is derived from an EMBL/GenBank/DDBJ whole genome shotgun (WGS) entry which is preliminary data.</text>
</comment>
<evidence type="ECO:0000313" key="12">
    <source>
        <dbReference type="Proteomes" id="UP000696931"/>
    </source>
</evidence>
<feature type="transmembrane region" description="Helical" evidence="10">
    <location>
        <begin position="361"/>
        <end position="379"/>
    </location>
</feature>